<comment type="similarity">
    <text evidence="12">Belongs to the cytochrome b561 family.</text>
</comment>
<keyword evidence="11 13" id="KW-0472">Membrane</keyword>
<dbReference type="Proteomes" id="UP000032352">
    <property type="component" value="Chromosome"/>
</dbReference>
<evidence type="ECO:0000256" key="7">
    <source>
        <dbReference type="ARBA" id="ARBA00022723"/>
    </source>
</evidence>
<dbReference type="SUPFAM" id="SSF81342">
    <property type="entry name" value="Transmembrane di-heme cytochromes"/>
    <property type="match status" value="1"/>
</dbReference>
<feature type="transmembrane region" description="Helical" evidence="13">
    <location>
        <begin position="80"/>
        <end position="102"/>
    </location>
</feature>
<evidence type="ECO:0000256" key="8">
    <source>
        <dbReference type="ARBA" id="ARBA00022982"/>
    </source>
</evidence>
<comment type="cofactor">
    <cofactor evidence="1">
        <name>heme b</name>
        <dbReference type="ChEBI" id="CHEBI:60344"/>
    </cofactor>
</comment>
<keyword evidence="9 13" id="KW-1133">Transmembrane helix</keyword>
<dbReference type="GO" id="GO:0009055">
    <property type="term" value="F:electron transfer activity"/>
    <property type="evidence" value="ECO:0007669"/>
    <property type="project" value="InterPro"/>
</dbReference>
<dbReference type="PANTHER" id="PTHR30529:SF7">
    <property type="entry name" value="CYTOCHROME B561 BACTERIAL_NI-HYDROGENASE DOMAIN-CONTAINING PROTEIN"/>
    <property type="match status" value="1"/>
</dbReference>
<protein>
    <submittedName>
        <fullName evidence="15">Cytochrome b</fullName>
    </submittedName>
</protein>
<feature type="transmembrane region" description="Helical" evidence="13">
    <location>
        <begin position="9"/>
        <end position="29"/>
    </location>
</feature>
<sequence>MKLSPTTKVFHMLVAFGMISIFALGIYMAETETFSLYPLHKSLGVLILGFALLRAMVRLREGWPKPLGQATKPQLLAAKAVHWGLIISTLLFPISGMMMSGAGGHGVFLFGLEVIAHNADPVSGKAIPLNENLAAIGHEIHELLVPVLISLLVLHIAGAIKHHVIDKDATLTRMFSFK</sequence>
<dbReference type="AlphaFoldDB" id="A0AAE9Z3Z0"/>
<dbReference type="Pfam" id="PF01292">
    <property type="entry name" value="Ni_hydr_CYTB"/>
    <property type="match status" value="1"/>
</dbReference>
<keyword evidence="10" id="KW-0408">Iron</keyword>
<keyword evidence="4" id="KW-1003">Cell membrane</keyword>
<comment type="subcellular location">
    <subcellularLocation>
        <location evidence="2">Cell membrane</location>
        <topology evidence="2">Multi-pass membrane protein</topology>
    </subcellularLocation>
</comment>
<keyword evidence="3" id="KW-0813">Transport</keyword>
<name>A0AAE9Z3Z0_9GAMM</name>
<dbReference type="InterPro" id="IPR011577">
    <property type="entry name" value="Cyt_b561_bac/Ni-Hgenase"/>
</dbReference>
<dbReference type="EMBL" id="CP059733">
    <property type="protein sequence ID" value="WDE05857.1"/>
    <property type="molecule type" value="Genomic_DNA"/>
</dbReference>
<evidence type="ECO:0000256" key="13">
    <source>
        <dbReference type="SAM" id="Phobius"/>
    </source>
</evidence>
<evidence type="ECO:0000313" key="16">
    <source>
        <dbReference type="Proteomes" id="UP000032352"/>
    </source>
</evidence>
<dbReference type="GO" id="GO:0046872">
    <property type="term" value="F:metal ion binding"/>
    <property type="evidence" value="ECO:0007669"/>
    <property type="project" value="UniProtKB-KW"/>
</dbReference>
<feature type="transmembrane region" description="Helical" evidence="13">
    <location>
        <begin position="41"/>
        <end position="59"/>
    </location>
</feature>
<evidence type="ECO:0000256" key="10">
    <source>
        <dbReference type="ARBA" id="ARBA00023004"/>
    </source>
</evidence>
<evidence type="ECO:0000256" key="12">
    <source>
        <dbReference type="ARBA" id="ARBA00037975"/>
    </source>
</evidence>
<dbReference type="GO" id="GO:0022904">
    <property type="term" value="P:respiratory electron transport chain"/>
    <property type="evidence" value="ECO:0007669"/>
    <property type="project" value="InterPro"/>
</dbReference>
<keyword evidence="7" id="KW-0479">Metal-binding</keyword>
<keyword evidence="16" id="KW-1185">Reference proteome</keyword>
<feature type="transmembrane region" description="Helical" evidence="13">
    <location>
        <begin position="143"/>
        <end position="164"/>
    </location>
</feature>
<keyword evidence="8" id="KW-0249">Electron transport</keyword>
<proteinExistence type="inferred from homology"/>
<reference evidence="15 16" key="1">
    <citation type="journal article" date="2015" name="Genome Announc.">
        <title>Draft Genome Sequences of Marine Isolates of Thalassomonas viridans and Thalassomonas actiniarum.</title>
        <authorList>
            <person name="Olonade I."/>
            <person name="van Zyl L.J."/>
            <person name="Trindade M."/>
        </authorList>
    </citation>
    <scope>NUCLEOTIDE SEQUENCE [LARGE SCALE GENOMIC DNA]</scope>
    <source>
        <strain evidence="15 16">XOM25</strain>
    </source>
</reference>
<dbReference type="KEGG" id="tvd:SG34_002670"/>
<reference evidence="15 16" key="2">
    <citation type="journal article" date="2022" name="Mar. Drugs">
        <title>Bioassay-Guided Fractionation Leads to the Detection of Cholic Acid Generated by the Rare Thalassomonas sp.</title>
        <authorList>
            <person name="Pheiffer F."/>
            <person name="Schneider Y.K."/>
            <person name="Hansen E.H."/>
            <person name="Andersen J.H."/>
            <person name="Isaksson J."/>
            <person name="Busche T."/>
            <person name="R C."/>
            <person name="Kalinowski J."/>
            <person name="Zyl L.V."/>
            <person name="Trindade M."/>
        </authorList>
    </citation>
    <scope>NUCLEOTIDE SEQUENCE [LARGE SCALE GENOMIC DNA]</scope>
    <source>
        <strain evidence="15 16">XOM25</strain>
    </source>
</reference>
<organism evidence="15 16">
    <name type="scientific">Thalassomonas viridans</name>
    <dbReference type="NCBI Taxonomy" id="137584"/>
    <lineage>
        <taxon>Bacteria</taxon>
        <taxon>Pseudomonadati</taxon>
        <taxon>Pseudomonadota</taxon>
        <taxon>Gammaproteobacteria</taxon>
        <taxon>Alteromonadales</taxon>
        <taxon>Colwelliaceae</taxon>
        <taxon>Thalassomonas</taxon>
    </lineage>
</organism>
<evidence type="ECO:0000256" key="11">
    <source>
        <dbReference type="ARBA" id="ARBA00023136"/>
    </source>
</evidence>
<feature type="domain" description="Cytochrome b561 bacterial/Ni-hydrogenase" evidence="14">
    <location>
        <begin position="4"/>
        <end position="176"/>
    </location>
</feature>
<dbReference type="RefSeq" id="WP_053046384.1">
    <property type="nucleotide sequence ID" value="NZ_CP059733.1"/>
</dbReference>
<dbReference type="GO" id="GO:0005886">
    <property type="term" value="C:plasma membrane"/>
    <property type="evidence" value="ECO:0007669"/>
    <property type="project" value="UniProtKB-SubCell"/>
</dbReference>
<evidence type="ECO:0000256" key="1">
    <source>
        <dbReference type="ARBA" id="ARBA00001970"/>
    </source>
</evidence>
<evidence type="ECO:0000256" key="9">
    <source>
        <dbReference type="ARBA" id="ARBA00022989"/>
    </source>
</evidence>
<gene>
    <name evidence="15" type="ORF">SG34_002670</name>
</gene>
<evidence type="ECO:0000313" key="15">
    <source>
        <dbReference type="EMBL" id="WDE05857.1"/>
    </source>
</evidence>
<keyword evidence="5" id="KW-0349">Heme</keyword>
<dbReference type="InterPro" id="IPR052168">
    <property type="entry name" value="Cytochrome_b561_oxidase"/>
</dbReference>
<evidence type="ECO:0000256" key="3">
    <source>
        <dbReference type="ARBA" id="ARBA00022448"/>
    </source>
</evidence>
<dbReference type="GO" id="GO:0020037">
    <property type="term" value="F:heme binding"/>
    <property type="evidence" value="ECO:0007669"/>
    <property type="project" value="TreeGrafter"/>
</dbReference>
<evidence type="ECO:0000256" key="6">
    <source>
        <dbReference type="ARBA" id="ARBA00022692"/>
    </source>
</evidence>
<evidence type="ECO:0000256" key="4">
    <source>
        <dbReference type="ARBA" id="ARBA00022475"/>
    </source>
</evidence>
<keyword evidence="6 13" id="KW-0812">Transmembrane</keyword>
<dbReference type="PANTHER" id="PTHR30529">
    <property type="entry name" value="CYTOCHROME B561"/>
    <property type="match status" value="1"/>
</dbReference>
<accession>A0AAE9Z3Z0</accession>
<evidence type="ECO:0000259" key="14">
    <source>
        <dbReference type="Pfam" id="PF01292"/>
    </source>
</evidence>
<evidence type="ECO:0000256" key="5">
    <source>
        <dbReference type="ARBA" id="ARBA00022617"/>
    </source>
</evidence>
<evidence type="ECO:0000256" key="2">
    <source>
        <dbReference type="ARBA" id="ARBA00004651"/>
    </source>
</evidence>
<dbReference type="InterPro" id="IPR016174">
    <property type="entry name" value="Di-haem_cyt_TM"/>
</dbReference>